<comment type="caution">
    <text evidence="1">The sequence shown here is derived from an EMBL/GenBank/DDBJ whole genome shotgun (WGS) entry which is preliminary data.</text>
</comment>
<feature type="non-terminal residue" evidence="1">
    <location>
        <position position="372"/>
    </location>
</feature>
<gene>
    <name evidence="1" type="ORF">MMEN_LOCUS2493</name>
</gene>
<reference evidence="1" key="1">
    <citation type="submission" date="2021-05" db="EMBL/GenBank/DDBJ databases">
        <authorList>
            <person name="Tigano A."/>
        </authorList>
    </citation>
    <scope>NUCLEOTIDE SEQUENCE</scope>
</reference>
<dbReference type="AlphaFoldDB" id="A0A8S4AJY2"/>
<protein>
    <submittedName>
        <fullName evidence="1">(Atlantic silverside) hypothetical protein</fullName>
    </submittedName>
</protein>
<name>A0A8S4AJY2_9TELE</name>
<dbReference type="EMBL" id="CAJRST010001113">
    <property type="protein sequence ID" value="CAG5865846.1"/>
    <property type="molecule type" value="Genomic_DNA"/>
</dbReference>
<accession>A0A8S4AJY2</accession>
<dbReference type="Proteomes" id="UP000677803">
    <property type="component" value="Unassembled WGS sequence"/>
</dbReference>
<organism evidence="1 2">
    <name type="scientific">Menidia menidia</name>
    <name type="common">Atlantic silverside</name>
    <dbReference type="NCBI Taxonomy" id="238744"/>
    <lineage>
        <taxon>Eukaryota</taxon>
        <taxon>Metazoa</taxon>
        <taxon>Chordata</taxon>
        <taxon>Craniata</taxon>
        <taxon>Vertebrata</taxon>
        <taxon>Euteleostomi</taxon>
        <taxon>Actinopterygii</taxon>
        <taxon>Neopterygii</taxon>
        <taxon>Teleostei</taxon>
        <taxon>Neoteleostei</taxon>
        <taxon>Acanthomorphata</taxon>
        <taxon>Ovalentaria</taxon>
        <taxon>Atherinomorphae</taxon>
        <taxon>Atheriniformes</taxon>
        <taxon>Atherinopsidae</taxon>
        <taxon>Menidiinae</taxon>
        <taxon>Menidia</taxon>
    </lineage>
</organism>
<evidence type="ECO:0000313" key="1">
    <source>
        <dbReference type="EMBL" id="CAG5865846.1"/>
    </source>
</evidence>
<keyword evidence="2" id="KW-1185">Reference proteome</keyword>
<proteinExistence type="predicted"/>
<sequence length="372" mass="42356">REAERGVQDRSSTTTEDHSAVVKLGRGRVVLAGALAAWTLLGVRMSRCSACERRHRRGNADRAFIVHPPESLTRERTTFENYPALFCHIYGFEEEDEIKTRCADRTRPQSDMAVSISEPLCQPCIYHEGFKVELQVRRPLTPVRLSPEQVGLEMLCLCGQLDLCIRAQMQQFQEQLGQGCSPEESDTFQAQGSEILDQMLQCLEHLPKPMPQLEDYLDTVGLSAMFPRVEVFLIQGSPVDMLERPQMDEYFLHIAKLNQLLVLSQQLEEDIRHLGSHKYIAHQLSVIYQVISSFKGIQVFSEIKKEIEANFKQIKHSLVAEEGQRHEPQLAAQHINWILHITKSLTSVVLSLPEELTEDLHPAISFVSQFLS</sequence>
<evidence type="ECO:0000313" key="2">
    <source>
        <dbReference type="Proteomes" id="UP000677803"/>
    </source>
</evidence>
<dbReference type="OrthoDB" id="533331at2759"/>